<dbReference type="PANTHER" id="PTHR11945:SF773">
    <property type="entry name" value="AGAMOUS-LIKE MADS-BOX PROTEIN AGL29"/>
    <property type="match status" value="1"/>
</dbReference>
<dbReference type="OrthoDB" id="1898716at2759"/>
<evidence type="ECO:0000313" key="8">
    <source>
        <dbReference type="EMBL" id="KAF4360145.1"/>
    </source>
</evidence>
<dbReference type="Gene3D" id="3.40.1810.10">
    <property type="entry name" value="Transcription factor, MADS-box"/>
    <property type="match status" value="1"/>
</dbReference>
<evidence type="ECO:0000256" key="5">
    <source>
        <dbReference type="ARBA" id="ARBA00023242"/>
    </source>
</evidence>
<dbReference type="AlphaFoldDB" id="A0A7J6EP67"/>
<dbReference type="GO" id="GO:0000978">
    <property type="term" value="F:RNA polymerase II cis-regulatory region sequence-specific DNA binding"/>
    <property type="evidence" value="ECO:0007669"/>
    <property type="project" value="TreeGrafter"/>
</dbReference>
<evidence type="ECO:0000256" key="6">
    <source>
        <dbReference type="SAM" id="MobiDB-lite"/>
    </source>
</evidence>
<protein>
    <recommendedName>
        <fullName evidence="7">MADS-box domain-containing protein</fullName>
    </recommendedName>
</protein>
<dbReference type="Proteomes" id="UP000525078">
    <property type="component" value="Unassembled WGS sequence"/>
</dbReference>
<comment type="subcellular location">
    <subcellularLocation>
        <location evidence="1">Nucleus</location>
    </subcellularLocation>
</comment>
<dbReference type="Proteomes" id="UP000583929">
    <property type="component" value="Unassembled WGS sequence"/>
</dbReference>
<evidence type="ECO:0000256" key="2">
    <source>
        <dbReference type="ARBA" id="ARBA00023015"/>
    </source>
</evidence>
<feature type="domain" description="MADS-box" evidence="7">
    <location>
        <begin position="1"/>
        <end position="61"/>
    </location>
</feature>
<keyword evidence="3" id="KW-0238">DNA-binding</keyword>
<evidence type="ECO:0000313" key="9">
    <source>
        <dbReference type="EMBL" id="KAF4386025.1"/>
    </source>
</evidence>
<sequence length="161" mass="18823">MGRRKIEMVKVQDRSALQVTFSKRRNGLFKKANELATLCDVDIAIIVFSPGGKVYSYGKPNVTSIIDRFLHEQEHGVSSTKKRRSTSRRKTKELEKLSEQVNNGDMELEKEKKKRKKRKYDENEEMKRLKEELEILKEEVDDRKHVVEASSTLMMISNDTF</sequence>
<organism evidence="8 10">
    <name type="scientific">Cannabis sativa</name>
    <name type="common">Hemp</name>
    <name type="synonym">Marijuana</name>
    <dbReference type="NCBI Taxonomy" id="3483"/>
    <lineage>
        <taxon>Eukaryota</taxon>
        <taxon>Viridiplantae</taxon>
        <taxon>Streptophyta</taxon>
        <taxon>Embryophyta</taxon>
        <taxon>Tracheophyta</taxon>
        <taxon>Spermatophyta</taxon>
        <taxon>Magnoliopsida</taxon>
        <taxon>eudicotyledons</taxon>
        <taxon>Gunneridae</taxon>
        <taxon>Pentapetalae</taxon>
        <taxon>rosids</taxon>
        <taxon>fabids</taxon>
        <taxon>Rosales</taxon>
        <taxon>Cannabaceae</taxon>
        <taxon>Cannabis</taxon>
    </lineage>
</organism>
<dbReference type="EMBL" id="JAATIQ010000084">
    <property type="protein sequence ID" value="KAF4386025.1"/>
    <property type="molecule type" value="Genomic_DNA"/>
</dbReference>
<evidence type="ECO:0000313" key="10">
    <source>
        <dbReference type="Proteomes" id="UP000525078"/>
    </source>
</evidence>
<dbReference type="OMA" id="CNAELGI"/>
<accession>A0A803QET3</accession>
<dbReference type="SMART" id="SM00432">
    <property type="entry name" value="MADS"/>
    <property type="match status" value="1"/>
</dbReference>
<keyword evidence="2" id="KW-0805">Transcription regulation</keyword>
<evidence type="ECO:0000313" key="11">
    <source>
        <dbReference type="Proteomes" id="UP000583929"/>
    </source>
</evidence>
<feature type="region of interest" description="Disordered" evidence="6">
    <location>
        <begin position="74"/>
        <end position="124"/>
    </location>
</feature>
<gene>
    <name evidence="8" type="ORF">F8388_000014</name>
    <name evidence="9" type="ORF">G4B88_031160</name>
</gene>
<dbReference type="PROSITE" id="PS50066">
    <property type="entry name" value="MADS_BOX_2"/>
    <property type="match status" value="1"/>
</dbReference>
<keyword evidence="5" id="KW-0539">Nucleus</keyword>
<evidence type="ECO:0000256" key="3">
    <source>
        <dbReference type="ARBA" id="ARBA00023125"/>
    </source>
</evidence>
<dbReference type="GO" id="GO:0000981">
    <property type="term" value="F:DNA-binding transcription factor activity, RNA polymerase II-specific"/>
    <property type="evidence" value="ECO:0007669"/>
    <property type="project" value="TreeGrafter"/>
</dbReference>
<dbReference type="CDD" id="cd00265">
    <property type="entry name" value="MADS_MEF2_like"/>
    <property type="match status" value="1"/>
</dbReference>
<dbReference type="Pfam" id="PF00319">
    <property type="entry name" value="SRF-TF"/>
    <property type="match status" value="1"/>
</dbReference>
<dbReference type="SUPFAM" id="SSF55455">
    <property type="entry name" value="SRF-like"/>
    <property type="match status" value="1"/>
</dbReference>
<keyword evidence="4" id="KW-0804">Transcription</keyword>
<evidence type="ECO:0000256" key="1">
    <source>
        <dbReference type="ARBA" id="ARBA00004123"/>
    </source>
</evidence>
<dbReference type="EMBL" id="JAATIP010000207">
    <property type="protein sequence ID" value="KAF4360145.1"/>
    <property type="molecule type" value="Genomic_DNA"/>
</dbReference>
<proteinExistence type="predicted"/>
<evidence type="ECO:0000256" key="4">
    <source>
        <dbReference type="ARBA" id="ARBA00023163"/>
    </source>
</evidence>
<dbReference type="FunFam" id="3.40.1810.10:FF:000006">
    <property type="entry name" value="Agamous-like MADS-box protein AGL62"/>
    <property type="match status" value="1"/>
</dbReference>
<dbReference type="GO" id="GO:0045944">
    <property type="term" value="P:positive regulation of transcription by RNA polymerase II"/>
    <property type="evidence" value="ECO:0007669"/>
    <property type="project" value="InterPro"/>
</dbReference>
<name>A0A7J6EP67_CANSA</name>
<dbReference type="GO" id="GO:0046983">
    <property type="term" value="F:protein dimerization activity"/>
    <property type="evidence" value="ECO:0007669"/>
    <property type="project" value="InterPro"/>
</dbReference>
<dbReference type="InterPro" id="IPR033896">
    <property type="entry name" value="MEF2-like_N"/>
</dbReference>
<dbReference type="InterPro" id="IPR036879">
    <property type="entry name" value="TF_MADSbox_sf"/>
</dbReference>
<dbReference type="PRINTS" id="PR00404">
    <property type="entry name" value="MADSDOMAIN"/>
</dbReference>
<feature type="compositionally biased region" description="Basic residues" evidence="6">
    <location>
        <begin position="80"/>
        <end position="91"/>
    </location>
</feature>
<dbReference type="InterPro" id="IPR002100">
    <property type="entry name" value="TF_MADSbox"/>
</dbReference>
<evidence type="ECO:0000259" key="7">
    <source>
        <dbReference type="PROSITE" id="PS50066"/>
    </source>
</evidence>
<keyword evidence="11" id="KW-1185">Reference proteome</keyword>
<comment type="caution">
    <text evidence="8">The sequence shown here is derived from an EMBL/GenBank/DDBJ whole genome shotgun (WGS) entry which is preliminary data.</text>
</comment>
<reference evidence="10 11" key="1">
    <citation type="journal article" date="2020" name="bioRxiv">
        <title>Sequence and annotation of 42 cannabis genomes reveals extensive copy number variation in cannabinoid synthesis and pathogen resistance genes.</title>
        <authorList>
            <person name="Mckernan K.J."/>
            <person name="Helbert Y."/>
            <person name="Kane L.T."/>
            <person name="Ebling H."/>
            <person name="Zhang L."/>
            <person name="Liu B."/>
            <person name="Eaton Z."/>
            <person name="Mclaughlin S."/>
            <person name="Kingan S."/>
            <person name="Baybayan P."/>
            <person name="Concepcion G."/>
            <person name="Jordan M."/>
            <person name="Riva A."/>
            <person name="Barbazuk W."/>
            <person name="Harkins T."/>
        </authorList>
    </citation>
    <scope>NUCLEOTIDE SEQUENCE [LARGE SCALE GENOMIC DNA]</scope>
    <source>
        <strain evidence="10 11">cv. Jamaican Lion 4</strain>
        <strain evidence="9">Father</strain>
        <strain evidence="8">Mother</strain>
        <tissue evidence="8">Leaf</tissue>
    </source>
</reference>
<accession>A0A7J6EP67</accession>
<dbReference type="GO" id="GO:0005634">
    <property type="term" value="C:nucleus"/>
    <property type="evidence" value="ECO:0007669"/>
    <property type="project" value="UniProtKB-SubCell"/>
</dbReference>
<dbReference type="PANTHER" id="PTHR11945">
    <property type="entry name" value="MADS BOX PROTEIN"/>
    <property type="match status" value="1"/>
</dbReference>